<dbReference type="SUPFAM" id="SSF47473">
    <property type="entry name" value="EF-hand"/>
    <property type="match status" value="1"/>
</dbReference>
<dbReference type="EMBL" id="JBHSRS010000083">
    <property type="protein sequence ID" value="MFC6283701.1"/>
    <property type="molecule type" value="Genomic_DNA"/>
</dbReference>
<evidence type="ECO:0000256" key="1">
    <source>
        <dbReference type="SAM" id="MobiDB-lite"/>
    </source>
</evidence>
<feature type="compositionally biased region" description="Basic and acidic residues" evidence="1">
    <location>
        <begin position="113"/>
        <end position="128"/>
    </location>
</feature>
<keyword evidence="2" id="KW-0732">Signal</keyword>
<feature type="region of interest" description="Disordered" evidence="1">
    <location>
        <begin position="47"/>
        <end position="74"/>
    </location>
</feature>
<dbReference type="Proteomes" id="UP001596270">
    <property type="component" value="Unassembled WGS sequence"/>
</dbReference>
<protein>
    <recommendedName>
        <fullName evidence="3">EF-hand domain-containing protein</fullName>
    </recommendedName>
</protein>
<feature type="region of interest" description="Disordered" evidence="1">
    <location>
        <begin position="113"/>
        <end position="138"/>
    </location>
</feature>
<dbReference type="InterPro" id="IPR018247">
    <property type="entry name" value="EF_Hand_1_Ca_BS"/>
</dbReference>
<evidence type="ECO:0000313" key="5">
    <source>
        <dbReference type="Proteomes" id="UP001596270"/>
    </source>
</evidence>
<dbReference type="PROSITE" id="PS00018">
    <property type="entry name" value="EF_HAND_1"/>
    <property type="match status" value="1"/>
</dbReference>
<dbReference type="InterPro" id="IPR002048">
    <property type="entry name" value="EF_hand_dom"/>
</dbReference>
<dbReference type="PROSITE" id="PS50222">
    <property type="entry name" value="EF_HAND_2"/>
    <property type="match status" value="1"/>
</dbReference>
<feature type="chain" id="PRO_5045181755" description="EF-hand domain-containing protein" evidence="2">
    <location>
        <begin position="45"/>
        <end position="138"/>
    </location>
</feature>
<dbReference type="CDD" id="cd00051">
    <property type="entry name" value="EFh"/>
    <property type="match status" value="1"/>
</dbReference>
<evidence type="ECO:0000313" key="4">
    <source>
        <dbReference type="EMBL" id="MFC6283701.1"/>
    </source>
</evidence>
<evidence type="ECO:0000256" key="2">
    <source>
        <dbReference type="SAM" id="SignalP"/>
    </source>
</evidence>
<reference evidence="5" key="1">
    <citation type="journal article" date="2019" name="Int. J. Syst. Evol. Microbiol.">
        <title>The Global Catalogue of Microorganisms (GCM) 10K type strain sequencing project: providing services to taxonomists for standard genome sequencing and annotation.</title>
        <authorList>
            <consortium name="The Broad Institute Genomics Platform"/>
            <consortium name="The Broad Institute Genome Sequencing Center for Infectious Disease"/>
            <person name="Wu L."/>
            <person name="Ma J."/>
        </authorList>
    </citation>
    <scope>NUCLEOTIDE SEQUENCE [LARGE SCALE GENOMIC DNA]</scope>
    <source>
        <strain evidence="5">CCUG 39402</strain>
    </source>
</reference>
<sequence length="138" mass="14520">MSYSPKKQISAQTLQTAHKSRHLVWATMLTLSAAAALFAMHAQAQTTTAAAPVQADAQAQAAPPAAAAPATPAAPKYAAQDLERAFNFLDANRDGSISRSEAAAFRNVAKHFDAADTNKDNQLSREEFGNALNGGKPQ</sequence>
<gene>
    <name evidence="4" type="ORF">ACFQND_20935</name>
</gene>
<feature type="domain" description="EF-hand" evidence="3">
    <location>
        <begin position="103"/>
        <end position="138"/>
    </location>
</feature>
<dbReference type="Gene3D" id="1.10.238.10">
    <property type="entry name" value="EF-hand"/>
    <property type="match status" value="1"/>
</dbReference>
<proteinExistence type="predicted"/>
<keyword evidence="5" id="KW-1185">Reference proteome</keyword>
<evidence type="ECO:0000259" key="3">
    <source>
        <dbReference type="PROSITE" id="PS50222"/>
    </source>
</evidence>
<organism evidence="4 5">
    <name type="scientific">Polaromonas aquatica</name>
    <dbReference type="NCBI Taxonomy" id="332657"/>
    <lineage>
        <taxon>Bacteria</taxon>
        <taxon>Pseudomonadati</taxon>
        <taxon>Pseudomonadota</taxon>
        <taxon>Betaproteobacteria</taxon>
        <taxon>Burkholderiales</taxon>
        <taxon>Comamonadaceae</taxon>
        <taxon>Polaromonas</taxon>
    </lineage>
</organism>
<dbReference type="InterPro" id="IPR011992">
    <property type="entry name" value="EF-hand-dom_pair"/>
</dbReference>
<comment type="caution">
    <text evidence="4">The sequence shown here is derived from an EMBL/GenBank/DDBJ whole genome shotgun (WGS) entry which is preliminary data.</text>
</comment>
<name>A0ABW1U4U9_9BURK</name>
<feature type="signal peptide" evidence="2">
    <location>
        <begin position="1"/>
        <end position="44"/>
    </location>
</feature>
<dbReference type="Pfam" id="PF13202">
    <property type="entry name" value="EF-hand_5"/>
    <property type="match status" value="2"/>
</dbReference>
<accession>A0ABW1U4U9</accession>